<reference evidence="1 2" key="1">
    <citation type="submission" date="2019-03" db="EMBL/GenBank/DDBJ databases">
        <title>Nematode-trapping fungi genome.</title>
        <authorList>
            <person name="Vidal-Diez De Ulzurrun G."/>
        </authorList>
    </citation>
    <scope>NUCLEOTIDE SEQUENCE [LARGE SCALE GENOMIC DNA]</scope>
    <source>
        <strain evidence="1 2">TWF154</strain>
    </source>
</reference>
<proteinExistence type="predicted"/>
<comment type="caution">
    <text evidence="1">The sequence shown here is derived from an EMBL/GenBank/DDBJ whole genome shotgun (WGS) entry which is preliminary data.</text>
</comment>
<gene>
    <name evidence="1" type="ORF">EYR41_008399</name>
</gene>
<dbReference type="AlphaFoldDB" id="A0A8H2HPP1"/>
<protein>
    <submittedName>
        <fullName evidence="1">Uncharacterized protein</fullName>
    </submittedName>
</protein>
<organism evidence="1 2">
    <name type="scientific">Orbilia oligospora</name>
    <name type="common">Nematode-trapping fungus</name>
    <name type="synonym">Arthrobotrys oligospora</name>
    <dbReference type="NCBI Taxonomy" id="2813651"/>
    <lineage>
        <taxon>Eukaryota</taxon>
        <taxon>Fungi</taxon>
        <taxon>Dikarya</taxon>
        <taxon>Ascomycota</taxon>
        <taxon>Pezizomycotina</taxon>
        <taxon>Orbiliomycetes</taxon>
        <taxon>Orbiliales</taxon>
        <taxon>Orbiliaceae</taxon>
        <taxon>Orbilia</taxon>
    </lineage>
</organism>
<evidence type="ECO:0000313" key="1">
    <source>
        <dbReference type="EMBL" id="TGJ66798.1"/>
    </source>
</evidence>
<dbReference type="Proteomes" id="UP000297595">
    <property type="component" value="Unassembled WGS sequence"/>
</dbReference>
<accession>A0A8H2HPP1</accession>
<evidence type="ECO:0000313" key="2">
    <source>
        <dbReference type="Proteomes" id="UP000297595"/>
    </source>
</evidence>
<name>A0A8H2HPP1_ORBOL</name>
<dbReference type="EMBL" id="SOZJ01000005">
    <property type="protein sequence ID" value="TGJ66798.1"/>
    <property type="molecule type" value="Genomic_DNA"/>
</dbReference>
<sequence length="67" mass="8224">MYRQIGGGKINREMEWTIFDRSHFLYRNVSHRPRSSIAKHVNIQFIKQKHRDHDQVWMNGRCMDVHM</sequence>